<dbReference type="Proteomes" id="UP000250235">
    <property type="component" value="Unassembled WGS sequence"/>
</dbReference>
<proteinExistence type="predicted"/>
<keyword evidence="3" id="KW-1185">Reference proteome</keyword>
<gene>
    <name evidence="2" type="ORF">F511_39784</name>
</gene>
<accession>A0A2Z7AVU8</accession>
<evidence type="ECO:0000313" key="3">
    <source>
        <dbReference type="Proteomes" id="UP000250235"/>
    </source>
</evidence>
<evidence type="ECO:0000256" key="1">
    <source>
        <dbReference type="SAM" id="MobiDB-lite"/>
    </source>
</evidence>
<dbReference type="EMBL" id="KV013523">
    <property type="protein sequence ID" value="KZV23457.1"/>
    <property type="molecule type" value="Genomic_DNA"/>
</dbReference>
<dbReference type="AlphaFoldDB" id="A0A2Z7AVU8"/>
<name>A0A2Z7AVU8_9LAMI</name>
<sequence length="264" mass="29430">MPELEELPTDEELQEVPVRNMVDRLEGHPHGQILEKNVVDMEDASKMMAEGIPVYVKAVVSHTTQSSSQGSFKHKGVEQAPGTPSNSQNYTNKICHVLWDTDMPTKRRDQTDKNKEVDNMPELEELPADEELQEVSVQNMVDRIEGHYHGHTIAKQTAKPQDEILEKNVVDMEEASKMMAEGVLAYVKAVVSHTTQSSSQGSFQHKGEEQGAGSSRAGETRSSVPTHPALEERYTPPHRRDEPVYQRSPVIGRGNGNGNSRLLE</sequence>
<evidence type="ECO:0000313" key="2">
    <source>
        <dbReference type="EMBL" id="KZV23457.1"/>
    </source>
</evidence>
<feature type="region of interest" description="Disordered" evidence="1">
    <location>
        <begin position="65"/>
        <end position="90"/>
    </location>
</feature>
<reference evidence="2 3" key="1">
    <citation type="journal article" date="2015" name="Proc. Natl. Acad. Sci. U.S.A.">
        <title>The resurrection genome of Boea hygrometrica: A blueprint for survival of dehydration.</title>
        <authorList>
            <person name="Xiao L."/>
            <person name="Yang G."/>
            <person name="Zhang L."/>
            <person name="Yang X."/>
            <person name="Zhao S."/>
            <person name="Ji Z."/>
            <person name="Zhou Q."/>
            <person name="Hu M."/>
            <person name="Wang Y."/>
            <person name="Chen M."/>
            <person name="Xu Y."/>
            <person name="Jin H."/>
            <person name="Xiao X."/>
            <person name="Hu G."/>
            <person name="Bao F."/>
            <person name="Hu Y."/>
            <person name="Wan P."/>
            <person name="Li L."/>
            <person name="Deng X."/>
            <person name="Kuang T."/>
            <person name="Xiang C."/>
            <person name="Zhu J.K."/>
            <person name="Oliver M.J."/>
            <person name="He Y."/>
        </authorList>
    </citation>
    <scope>NUCLEOTIDE SEQUENCE [LARGE SCALE GENOMIC DNA]</scope>
    <source>
        <strain evidence="3">cv. XS01</strain>
    </source>
</reference>
<feature type="compositionally biased region" description="Basic and acidic residues" evidence="1">
    <location>
        <begin position="229"/>
        <end position="244"/>
    </location>
</feature>
<protein>
    <submittedName>
        <fullName evidence="2">Uncharacterized protein</fullName>
    </submittedName>
</protein>
<feature type="region of interest" description="Disordered" evidence="1">
    <location>
        <begin position="196"/>
        <end position="264"/>
    </location>
</feature>
<organism evidence="2 3">
    <name type="scientific">Dorcoceras hygrometricum</name>
    <dbReference type="NCBI Taxonomy" id="472368"/>
    <lineage>
        <taxon>Eukaryota</taxon>
        <taxon>Viridiplantae</taxon>
        <taxon>Streptophyta</taxon>
        <taxon>Embryophyta</taxon>
        <taxon>Tracheophyta</taxon>
        <taxon>Spermatophyta</taxon>
        <taxon>Magnoliopsida</taxon>
        <taxon>eudicotyledons</taxon>
        <taxon>Gunneridae</taxon>
        <taxon>Pentapetalae</taxon>
        <taxon>asterids</taxon>
        <taxon>lamiids</taxon>
        <taxon>Lamiales</taxon>
        <taxon>Gesneriaceae</taxon>
        <taxon>Didymocarpoideae</taxon>
        <taxon>Trichosporeae</taxon>
        <taxon>Loxocarpinae</taxon>
        <taxon>Dorcoceras</taxon>
    </lineage>
</organism>